<reference evidence="1" key="2">
    <citation type="journal article" date="2015" name="Fish Shellfish Immunol.">
        <title>Early steps in the European eel (Anguilla anguilla)-Vibrio vulnificus interaction in the gills: Role of the RtxA13 toxin.</title>
        <authorList>
            <person name="Callol A."/>
            <person name="Pajuelo D."/>
            <person name="Ebbesson L."/>
            <person name="Teles M."/>
            <person name="MacKenzie S."/>
            <person name="Amaro C."/>
        </authorList>
    </citation>
    <scope>NUCLEOTIDE SEQUENCE</scope>
</reference>
<dbReference type="AlphaFoldDB" id="A0A0E9XPN5"/>
<protein>
    <submittedName>
        <fullName evidence="1">Uncharacterized protein</fullName>
    </submittedName>
</protein>
<evidence type="ECO:0000313" key="1">
    <source>
        <dbReference type="EMBL" id="JAI03669.1"/>
    </source>
</evidence>
<dbReference type="EMBL" id="GBXM01004909">
    <property type="protein sequence ID" value="JAI03669.1"/>
    <property type="molecule type" value="Transcribed_RNA"/>
</dbReference>
<sequence length="56" mass="6440">MIALPYRSKEDCIIFNIAHDLPKLLYYSLKKSQLILAKSTCSHVLKMNLGKIKPCF</sequence>
<accession>A0A0E9XPN5</accession>
<organism evidence="1">
    <name type="scientific">Anguilla anguilla</name>
    <name type="common">European freshwater eel</name>
    <name type="synonym">Muraena anguilla</name>
    <dbReference type="NCBI Taxonomy" id="7936"/>
    <lineage>
        <taxon>Eukaryota</taxon>
        <taxon>Metazoa</taxon>
        <taxon>Chordata</taxon>
        <taxon>Craniata</taxon>
        <taxon>Vertebrata</taxon>
        <taxon>Euteleostomi</taxon>
        <taxon>Actinopterygii</taxon>
        <taxon>Neopterygii</taxon>
        <taxon>Teleostei</taxon>
        <taxon>Anguilliformes</taxon>
        <taxon>Anguillidae</taxon>
        <taxon>Anguilla</taxon>
    </lineage>
</organism>
<proteinExistence type="predicted"/>
<reference evidence="1" key="1">
    <citation type="submission" date="2014-11" db="EMBL/GenBank/DDBJ databases">
        <authorList>
            <person name="Amaro Gonzalez C."/>
        </authorList>
    </citation>
    <scope>NUCLEOTIDE SEQUENCE</scope>
</reference>
<name>A0A0E9XPN5_ANGAN</name>